<proteinExistence type="predicted"/>
<dbReference type="PANTHER" id="PTHR31701:SF2">
    <property type="entry name" value="ENDOPLASMIC RETICULUM MEMBRANE-ASSOCIATED RNA DEGRADATION PROTEIN"/>
    <property type="match status" value="1"/>
</dbReference>
<evidence type="ECO:0000259" key="2">
    <source>
        <dbReference type="Pfam" id="PF13910"/>
    </source>
</evidence>
<feature type="domain" description="DUF4209" evidence="2">
    <location>
        <begin position="211"/>
        <end position="279"/>
    </location>
</feature>
<dbReference type="InterPro" id="IPR039635">
    <property type="entry name" value="ERMARD"/>
</dbReference>
<evidence type="ECO:0000313" key="3">
    <source>
        <dbReference type="Ensembl" id="ENSZALP00000002810.1"/>
    </source>
</evidence>
<reference evidence="3" key="1">
    <citation type="submission" date="2025-08" db="UniProtKB">
        <authorList>
            <consortium name="Ensembl"/>
        </authorList>
    </citation>
    <scope>IDENTIFICATION</scope>
</reference>
<sequence length="734" mass="83213">MCFKGRLPIRAGSLWRHKCPRCRGCAGAAGRAKAELPRPDPNFPGCGAAAASTQLPRRPWQHAEGLLGRRTAPGTRPQTRVQSSARGAEGRPPPPGTPNGREMALPDSVTTCLSQPVHYAICKLGFEKKDTYDIDNILSGSGEVCWPAVTEHVCYLESDRSVDYIKSIRSLGPVCESVNSYFKSLTKKQFVIHYASWFHWTNCTEVYLLKGNDCPFLLRDLLASEQLADVFGQAVMNVLRVFIGSPHGLNLRNVLWHGFASPQEIPAKYCAMLLFLTAGLGQLLQTYLLQTKSVLVHQPYVIFISLEELDAFPDLNSEILSIAEELVKLSGFVLKIMLPFWIAALTAFKQSRYADSVILLLPQLEAGLRLLFTTTNKCPNRLLTAESSALYTTFDEMLAKHLDNEEVNQLPVVLEEPAMDFLWDFLNHQEGPRIRDHLSHGEINLETFPREIANQIVGFAITILCRFSDEAMYSLKEHMLIKPLMNCASCYQSRFHPISRLKKQVLECMKSIHLWPELATVPEEQEQRIKGLEGNAEANTLILMISEIISQLQHYMPQNCCSSDDPINSILTERLLVELCDTRICTLYSPRPVLEVVVILRKISAQCHQVSQQVIAGAALRHTQWLNKTLHSRQRHNYRRMLNSIKFLSPVLRLVLLLITLELVSVHSVCKKNPFDYQQYLKFLKSVLQYTENLVTYTSPDKNKWDETMELTKKTLIKIQKISDRKLMLMHLAT</sequence>
<keyword evidence="4" id="KW-1185">Reference proteome</keyword>
<dbReference type="Ensembl" id="ENSZALT00000004626.1">
    <property type="protein sequence ID" value="ENSZALP00000002810.1"/>
    <property type="gene ID" value="ENSZALG00000002935.1"/>
</dbReference>
<evidence type="ECO:0000256" key="1">
    <source>
        <dbReference type="SAM" id="MobiDB-lite"/>
    </source>
</evidence>
<evidence type="ECO:0000313" key="4">
    <source>
        <dbReference type="Proteomes" id="UP000694413"/>
    </source>
</evidence>
<dbReference type="AlphaFoldDB" id="A0A8D2M685"/>
<organism evidence="3 4">
    <name type="scientific">Zonotrichia albicollis</name>
    <name type="common">White-throated sparrow</name>
    <name type="synonym">Fringilla albicollis</name>
    <dbReference type="NCBI Taxonomy" id="44394"/>
    <lineage>
        <taxon>Eukaryota</taxon>
        <taxon>Metazoa</taxon>
        <taxon>Chordata</taxon>
        <taxon>Craniata</taxon>
        <taxon>Vertebrata</taxon>
        <taxon>Euteleostomi</taxon>
        <taxon>Archelosauria</taxon>
        <taxon>Archosauria</taxon>
        <taxon>Dinosauria</taxon>
        <taxon>Saurischia</taxon>
        <taxon>Theropoda</taxon>
        <taxon>Coelurosauria</taxon>
        <taxon>Aves</taxon>
        <taxon>Neognathae</taxon>
        <taxon>Neoaves</taxon>
        <taxon>Telluraves</taxon>
        <taxon>Australaves</taxon>
        <taxon>Passeriformes</taxon>
        <taxon>Passerellidae</taxon>
        <taxon>Zonotrichia</taxon>
    </lineage>
</organism>
<dbReference type="Proteomes" id="UP000694413">
    <property type="component" value="Unassembled WGS sequence"/>
</dbReference>
<feature type="region of interest" description="Disordered" evidence="1">
    <location>
        <begin position="65"/>
        <end position="102"/>
    </location>
</feature>
<dbReference type="Pfam" id="PF13910">
    <property type="entry name" value="DUF4209"/>
    <property type="match status" value="1"/>
</dbReference>
<reference evidence="3" key="2">
    <citation type="submission" date="2025-09" db="UniProtKB">
        <authorList>
            <consortium name="Ensembl"/>
        </authorList>
    </citation>
    <scope>IDENTIFICATION</scope>
</reference>
<name>A0A8D2M685_ZONAL</name>
<gene>
    <name evidence="3" type="primary">ERMARD</name>
</gene>
<dbReference type="InterPro" id="IPR025209">
    <property type="entry name" value="DUF4209"/>
</dbReference>
<accession>A0A8D2M685</accession>
<protein>
    <submittedName>
        <fullName evidence="3">ER membrane associated RNA degradation</fullName>
    </submittedName>
</protein>
<feature type="compositionally biased region" description="Polar residues" evidence="1">
    <location>
        <begin position="76"/>
        <end position="85"/>
    </location>
</feature>
<dbReference type="PANTHER" id="PTHR31701">
    <property type="entry name" value="ENDOPLASMIC RETICULUM MEMBRANE-ASSOCIATED RNA DEGRADATION PROTEIN"/>
    <property type="match status" value="1"/>
</dbReference>